<dbReference type="InterPro" id="IPR010265">
    <property type="entry name" value="Phage_lambda_TipM"/>
</dbReference>
<dbReference type="EMBL" id="CP158490">
    <property type="protein sequence ID" value="XBY21943.1"/>
    <property type="molecule type" value="Genomic_DNA"/>
</dbReference>
<reference evidence="1" key="1">
    <citation type="submission" date="2024-06" db="EMBL/GenBank/DDBJ databases">
        <authorList>
            <person name="Wu L."/>
        </authorList>
    </citation>
    <scope>NUCLEOTIDE SEQUENCE</scope>
    <source>
        <strain evidence="1">W17</strain>
    </source>
</reference>
<dbReference type="RefSeq" id="WP_315868991.1">
    <property type="nucleotide sequence ID" value="NZ_CP158490.1"/>
</dbReference>
<dbReference type="Pfam" id="PF05939">
    <property type="entry name" value="Phage_min_tail"/>
    <property type="match status" value="1"/>
</dbReference>
<gene>
    <name evidence="1" type="ORF">ABCR88_20815</name>
</gene>
<proteinExistence type="predicted"/>
<organism evidence="1">
    <name type="scientific">Pseudomonas sp. W17</name>
    <dbReference type="NCBI Taxonomy" id="3144407"/>
    <lineage>
        <taxon>Bacteria</taxon>
        <taxon>Pseudomonadati</taxon>
        <taxon>Pseudomonadota</taxon>
        <taxon>Gammaproteobacteria</taxon>
        <taxon>Pseudomonadales</taxon>
        <taxon>Pseudomonadaceae</taxon>
        <taxon>Pseudomonas</taxon>
    </lineage>
</organism>
<accession>A0AAU7WPZ1</accession>
<protein>
    <submittedName>
        <fullName evidence="1">Phage tail protein</fullName>
    </submittedName>
</protein>
<dbReference type="AlphaFoldDB" id="A0AAU7WPZ1"/>
<name>A0AAU7WPZ1_9PSED</name>
<sequence length="112" mass="12554">MAIETFSWCPRVDPTGTVSFRTKSAKFGDGYEQVAQDGINNRMQTWPLTFLDTESRSRQIKSFLDAHAGATPFFWTPPLGEQGLYRCRSYQATAHGAGLFSIAAEFEQAFHP</sequence>
<evidence type="ECO:0000313" key="1">
    <source>
        <dbReference type="EMBL" id="XBY21943.1"/>
    </source>
</evidence>